<accession>A0ACC1B258</accession>
<gene>
    <name evidence="1" type="ORF">Patl1_25434</name>
</gene>
<protein>
    <submittedName>
        <fullName evidence="1">Uncharacterized protein</fullName>
    </submittedName>
</protein>
<name>A0ACC1B258_9ROSI</name>
<reference evidence="2" key="1">
    <citation type="journal article" date="2023" name="G3 (Bethesda)">
        <title>Genome assembly and association tests identify interacting loci associated with vigor, precocity, and sex in interspecific pistachio rootstocks.</title>
        <authorList>
            <person name="Palmer W."/>
            <person name="Jacygrad E."/>
            <person name="Sagayaradj S."/>
            <person name="Cavanaugh K."/>
            <person name="Han R."/>
            <person name="Bertier L."/>
            <person name="Beede B."/>
            <person name="Kafkas S."/>
            <person name="Golino D."/>
            <person name="Preece J."/>
            <person name="Michelmore R."/>
        </authorList>
    </citation>
    <scope>NUCLEOTIDE SEQUENCE [LARGE SCALE GENOMIC DNA]</scope>
</reference>
<proteinExistence type="predicted"/>
<organism evidence="1 2">
    <name type="scientific">Pistacia atlantica</name>
    <dbReference type="NCBI Taxonomy" id="434234"/>
    <lineage>
        <taxon>Eukaryota</taxon>
        <taxon>Viridiplantae</taxon>
        <taxon>Streptophyta</taxon>
        <taxon>Embryophyta</taxon>
        <taxon>Tracheophyta</taxon>
        <taxon>Spermatophyta</taxon>
        <taxon>Magnoliopsida</taxon>
        <taxon>eudicotyledons</taxon>
        <taxon>Gunneridae</taxon>
        <taxon>Pentapetalae</taxon>
        <taxon>rosids</taxon>
        <taxon>malvids</taxon>
        <taxon>Sapindales</taxon>
        <taxon>Anacardiaceae</taxon>
        <taxon>Pistacia</taxon>
    </lineage>
</organism>
<dbReference type="Proteomes" id="UP001164250">
    <property type="component" value="Chromosome 7"/>
</dbReference>
<evidence type="ECO:0000313" key="2">
    <source>
        <dbReference type="Proteomes" id="UP001164250"/>
    </source>
</evidence>
<evidence type="ECO:0000313" key="1">
    <source>
        <dbReference type="EMBL" id="KAJ0093015.1"/>
    </source>
</evidence>
<sequence length="94" mass="10851">MDDDEDPVARCLGLEQTIQQHLPHFSMSKVVEEKAKELEFLYLSRRNQEESTGREDSVHSTQNLIGIMIKQEQFLKYLTTILLTPKKAKVETSS</sequence>
<keyword evidence="2" id="KW-1185">Reference proteome</keyword>
<comment type="caution">
    <text evidence="1">The sequence shown here is derived from an EMBL/GenBank/DDBJ whole genome shotgun (WGS) entry which is preliminary data.</text>
</comment>
<dbReference type="EMBL" id="CM047903">
    <property type="protein sequence ID" value="KAJ0093015.1"/>
    <property type="molecule type" value="Genomic_DNA"/>
</dbReference>